<organism evidence="1 2">
    <name type="scientific">Clostridium aestuarii</name>
    <dbReference type="NCBI Taxonomy" id="338193"/>
    <lineage>
        <taxon>Bacteria</taxon>
        <taxon>Bacillati</taxon>
        <taxon>Bacillota</taxon>
        <taxon>Clostridia</taxon>
        <taxon>Eubacteriales</taxon>
        <taxon>Clostridiaceae</taxon>
        <taxon>Clostridium</taxon>
    </lineage>
</organism>
<evidence type="ECO:0000313" key="1">
    <source>
        <dbReference type="EMBL" id="MCY6485891.1"/>
    </source>
</evidence>
<comment type="caution">
    <text evidence="1">The sequence shown here is derived from an EMBL/GenBank/DDBJ whole genome shotgun (WGS) entry which is preliminary data.</text>
</comment>
<name>A0ABT4D3T7_9CLOT</name>
<gene>
    <name evidence="1" type="ORF">OW763_16390</name>
</gene>
<dbReference type="EMBL" id="JAPQER010000015">
    <property type="protein sequence ID" value="MCY6485891.1"/>
    <property type="molecule type" value="Genomic_DNA"/>
</dbReference>
<evidence type="ECO:0000313" key="2">
    <source>
        <dbReference type="Proteomes" id="UP001078443"/>
    </source>
</evidence>
<accession>A0ABT4D3T7</accession>
<proteinExistence type="predicted"/>
<reference evidence="1" key="1">
    <citation type="submission" date="2022-12" db="EMBL/GenBank/DDBJ databases">
        <authorList>
            <person name="Wang J."/>
        </authorList>
    </citation>
    <scope>NUCLEOTIDE SEQUENCE</scope>
    <source>
        <strain evidence="1">HY-45-18</strain>
    </source>
</reference>
<dbReference type="Proteomes" id="UP001078443">
    <property type="component" value="Unassembled WGS sequence"/>
</dbReference>
<protein>
    <submittedName>
        <fullName evidence="1">Uncharacterized protein</fullName>
    </submittedName>
</protein>
<keyword evidence="2" id="KW-1185">Reference proteome</keyword>
<sequence length="187" mass="21556">MARGRKSTKVKVITGRDSKLLYQLSKTGITAADQAKFYCGISQERLKKLENSGYVKTSNHVVNGYTNKVVMLDKKGKEYCTEKFDTKSFCQAQTNHLTHDLRLTEMYYQLDTEIQETWIHERDLIEEIYEKYPEMKGELKNCVDARIEVNGQYVAIESRGASYTDGDIEIKEEIATTFLECSSMEVF</sequence>
<dbReference type="RefSeq" id="WP_268042638.1">
    <property type="nucleotide sequence ID" value="NZ_JAPQER010000015.1"/>
</dbReference>